<dbReference type="AlphaFoldDB" id="A0A6J5TJ29"/>
<evidence type="ECO:0000313" key="1">
    <source>
        <dbReference type="EMBL" id="CAB4263512.1"/>
    </source>
</evidence>
<gene>
    <name evidence="1" type="ORF">CURHAP_LOCUS3824</name>
</gene>
<organism evidence="1 2">
    <name type="scientific">Prunus armeniaca</name>
    <name type="common">Apricot</name>
    <name type="synonym">Armeniaca vulgaris</name>
    <dbReference type="NCBI Taxonomy" id="36596"/>
    <lineage>
        <taxon>Eukaryota</taxon>
        <taxon>Viridiplantae</taxon>
        <taxon>Streptophyta</taxon>
        <taxon>Embryophyta</taxon>
        <taxon>Tracheophyta</taxon>
        <taxon>Spermatophyta</taxon>
        <taxon>Magnoliopsida</taxon>
        <taxon>eudicotyledons</taxon>
        <taxon>Gunneridae</taxon>
        <taxon>Pentapetalae</taxon>
        <taxon>rosids</taxon>
        <taxon>fabids</taxon>
        <taxon>Rosales</taxon>
        <taxon>Rosaceae</taxon>
        <taxon>Amygdaloideae</taxon>
        <taxon>Amygdaleae</taxon>
        <taxon>Prunus</taxon>
    </lineage>
</organism>
<dbReference type="Proteomes" id="UP000507222">
    <property type="component" value="Unassembled WGS sequence"/>
</dbReference>
<accession>A0A6J5TJ29</accession>
<evidence type="ECO:0000313" key="2">
    <source>
        <dbReference type="Proteomes" id="UP000507222"/>
    </source>
</evidence>
<dbReference type="EMBL" id="CAEKDK010000001">
    <property type="protein sequence ID" value="CAB4263512.1"/>
    <property type="molecule type" value="Genomic_DNA"/>
</dbReference>
<sequence length="92" mass="9794">MDRSRAINASARSGLSCQGQGLKGLQVGADDVMFVGETRVLVDRGSHLPDLVHGLLVFGNLNRGEDLERSVGELGADVPDVKREFSPYQGGV</sequence>
<proteinExistence type="predicted"/>
<name>A0A6J5TJ29_PRUAR</name>
<protein>
    <submittedName>
        <fullName evidence="1">Uncharacterized protein</fullName>
    </submittedName>
</protein>
<reference evidence="1 2" key="1">
    <citation type="submission" date="2020-05" db="EMBL/GenBank/DDBJ databases">
        <authorList>
            <person name="Campoy J."/>
            <person name="Schneeberger K."/>
            <person name="Spophaly S."/>
        </authorList>
    </citation>
    <scope>NUCLEOTIDE SEQUENCE [LARGE SCALE GENOMIC DNA]</scope>
    <source>
        <strain evidence="1">PruArmRojPasFocal</strain>
    </source>
</reference>